<evidence type="ECO:0000256" key="2">
    <source>
        <dbReference type="ARBA" id="ARBA00005653"/>
    </source>
</evidence>
<feature type="compositionally biased region" description="Basic and acidic residues" evidence="18">
    <location>
        <begin position="182"/>
        <end position="199"/>
    </location>
</feature>
<keyword evidence="10 17" id="KW-0406">Ion transport</keyword>
<evidence type="ECO:0000256" key="15">
    <source>
        <dbReference type="ARBA" id="ARBA00044966"/>
    </source>
</evidence>
<evidence type="ECO:0000256" key="7">
    <source>
        <dbReference type="ARBA" id="ARBA00022792"/>
    </source>
</evidence>
<evidence type="ECO:0000256" key="3">
    <source>
        <dbReference type="ARBA" id="ARBA00022448"/>
    </source>
</evidence>
<evidence type="ECO:0000313" key="21">
    <source>
        <dbReference type="Proteomes" id="UP000053259"/>
    </source>
</evidence>
<keyword evidence="9 17" id="KW-1133">Transmembrane helix</keyword>
<sequence>MMAAISACSQPRATTSLLRRTTKSLDYPRVSQRSWLRTFHKSSRLRIQEKQASTSSWPASELHQEPLHEELSHFDRAVAEDKARQIRTPWMREGSDKPPVARQRSAGAMTKGKLLTTPSRMLKLILPLTTRDTNTDRKDVEPLALLVHPQQPLSYLERLVQSELPMIKDENGKEKIPSVHFRAEDSMQENEKGHKGRNGDEDEVKDEADLDEHADEVEIDGKKIRTGKLNGAKNETVSATELRGGPGEGGVESYSGLGHEAKPSKEPEARRFVRWSKSTEIGDFIRDAARGKEFAIEIEGAPNEIRVGVPSFADRTYYLRLRLRKKASEIAKMAELKRECDEIAHRAAKRVAMAGGLGLVAWWGVVYELTFRTELGWDVMEPVTYLVGLSTLIGGYGWFLIHNRQVSYRSAMNFTISRRQSQLYEKKGFDLRKWEDLIEEGNMLRREIKAVAQEYDVDWDEKEDEKSERVMQALKEERRKKSAKKKEKEQDDGDGDNDE</sequence>
<feature type="compositionally biased region" description="Basic and acidic residues" evidence="18">
    <location>
        <begin position="464"/>
        <end position="479"/>
    </location>
</feature>
<protein>
    <recommendedName>
        <fullName evidence="17">Calcium uniporter protein</fullName>
    </recommendedName>
</protein>
<organism evidence="20 21">
    <name type="scientific">Verruconis gallopava</name>
    <dbReference type="NCBI Taxonomy" id="253628"/>
    <lineage>
        <taxon>Eukaryota</taxon>
        <taxon>Fungi</taxon>
        <taxon>Dikarya</taxon>
        <taxon>Ascomycota</taxon>
        <taxon>Pezizomycotina</taxon>
        <taxon>Dothideomycetes</taxon>
        <taxon>Pleosporomycetidae</taxon>
        <taxon>Venturiales</taxon>
        <taxon>Sympoventuriaceae</taxon>
        <taxon>Verruconis</taxon>
    </lineage>
</organism>
<dbReference type="OrthoDB" id="278338at2759"/>
<comment type="function">
    <text evidence="16">Highly selective calcium channel localized to the inner mitochondrial membrane, which mediates calcium uptake into the mitochondrial matrix. Mitochondrial calcium homeostasis plays key roles in cellular physiology and regulates ATP production, cytoplasmic calcium signals and activation of cell death pathways. Sufficient to operate as a pore-forming channel without the need of calcium-sensor or auxiliary subunit.</text>
</comment>
<evidence type="ECO:0000256" key="8">
    <source>
        <dbReference type="ARBA" id="ARBA00022837"/>
    </source>
</evidence>
<evidence type="ECO:0000256" key="1">
    <source>
        <dbReference type="ARBA" id="ARBA00004448"/>
    </source>
</evidence>
<dbReference type="InParanoid" id="A0A0D1XEP2"/>
<dbReference type="GO" id="GO:0015292">
    <property type="term" value="F:uniporter activity"/>
    <property type="evidence" value="ECO:0007669"/>
    <property type="project" value="UniProtKB-UniRule"/>
</dbReference>
<feature type="transmembrane region" description="Helical" evidence="17">
    <location>
        <begin position="351"/>
        <end position="371"/>
    </location>
</feature>
<dbReference type="PANTHER" id="PTHR13462">
    <property type="entry name" value="CALCIUM UNIPORTER PROTEIN, MITOCHONDRIAL"/>
    <property type="match status" value="1"/>
</dbReference>
<comment type="catalytic activity">
    <reaction evidence="14">
        <text>Ca(2+)(in) = Ca(2+)(out)</text>
        <dbReference type="Rhea" id="RHEA:29671"/>
        <dbReference type="ChEBI" id="CHEBI:29108"/>
    </reaction>
</comment>
<feature type="compositionally biased region" description="Acidic residues" evidence="18">
    <location>
        <begin position="490"/>
        <end position="499"/>
    </location>
</feature>
<evidence type="ECO:0000256" key="11">
    <source>
        <dbReference type="ARBA" id="ARBA00023128"/>
    </source>
</evidence>
<comment type="subcellular location">
    <subcellularLocation>
        <location evidence="1 17">Mitochondrion inner membrane</location>
        <topology evidence="1 17">Multi-pass membrane protein</topology>
    </subcellularLocation>
</comment>
<feature type="compositionally biased region" description="Acidic residues" evidence="18">
    <location>
        <begin position="200"/>
        <end position="215"/>
    </location>
</feature>
<proteinExistence type="inferred from homology"/>
<keyword evidence="7 17" id="KW-0999">Mitochondrion inner membrane</keyword>
<evidence type="ECO:0000256" key="4">
    <source>
        <dbReference type="ARBA" id="ARBA00022568"/>
    </source>
</evidence>
<feature type="region of interest" description="Disordered" evidence="18">
    <location>
        <begin position="460"/>
        <end position="499"/>
    </location>
</feature>
<keyword evidence="13 17" id="KW-0407">Ion channel</keyword>
<keyword evidence="3 17" id="KW-0813">Transport</keyword>
<keyword evidence="11 17" id="KW-0496">Mitochondrion</keyword>
<name>A0A0D1XEP2_9PEZI</name>
<dbReference type="STRING" id="253628.A0A0D1XEP2"/>
<evidence type="ECO:0000256" key="18">
    <source>
        <dbReference type="SAM" id="MobiDB-lite"/>
    </source>
</evidence>
<keyword evidence="8 17" id="KW-0106">Calcium</keyword>
<evidence type="ECO:0000256" key="6">
    <source>
        <dbReference type="ARBA" id="ARBA00022692"/>
    </source>
</evidence>
<evidence type="ECO:0000256" key="13">
    <source>
        <dbReference type="ARBA" id="ARBA00023303"/>
    </source>
</evidence>
<comment type="function">
    <text evidence="17">Mitochondrial inner membrane calcium uniporter that mediates calcium uptake into mitochondria. Mitochondrial calcium homeostasis plays key roles in cellular physiology and regulates cell bioenergetics, cytoplasmic calcium signals and activation of cell death pathways.</text>
</comment>
<dbReference type="HOGENOM" id="CLU_035826_1_1_1"/>
<gene>
    <name evidence="20" type="ORF">PV09_07853</name>
</gene>
<keyword evidence="4 17" id="KW-0109">Calcium transport</keyword>
<dbReference type="Pfam" id="PF04678">
    <property type="entry name" value="MCU"/>
    <property type="match status" value="1"/>
</dbReference>
<keyword evidence="6 17" id="KW-0812">Transmembrane</keyword>
<evidence type="ECO:0000256" key="16">
    <source>
        <dbReference type="ARBA" id="ARBA00045938"/>
    </source>
</evidence>
<dbReference type="PANTHER" id="PTHR13462:SF10">
    <property type="entry name" value="CALCIUM UNIPORTER PROTEIN, MITOCHONDRIAL"/>
    <property type="match status" value="1"/>
</dbReference>
<dbReference type="GO" id="GO:0036444">
    <property type="term" value="P:calcium import into the mitochondrion"/>
    <property type="evidence" value="ECO:0007669"/>
    <property type="project" value="UniProtKB-ARBA"/>
</dbReference>
<dbReference type="GeneID" id="27315826"/>
<evidence type="ECO:0000256" key="17">
    <source>
        <dbReference type="RuleBase" id="RU367035"/>
    </source>
</evidence>
<evidence type="ECO:0000259" key="19">
    <source>
        <dbReference type="Pfam" id="PF04678"/>
    </source>
</evidence>
<dbReference type="RefSeq" id="XP_016210535.1">
    <property type="nucleotide sequence ID" value="XM_016361675.1"/>
</dbReference>
<keyword evidence="21" id="KW-1185">Reference proteome</keyword>
<feature type="transmembrane region" description="Helical" evidence="17">
    <location>
        <begin position="383"/>
        <end position="401"/>
    </location>
</feature>
<evidence type="ECO:0000256" key="14">
    <source>
        <dbReference type="ARBA" id="ARBA00036634"/>
    </source>
</evidence>
<keyword evidence="12 17" id="KW-0472">Membrane</keyword>
<comment type="similarity">
    <text evidence="2 17">Belongs to the MCU (TC 1.A.77) family.</text>
</comment>
<dbReference type="InterPro" id="IPR006769">
    <property type="entry name" value="MCU_C"/>
</dbReference>
<evidence type="ECO:0000256" key="12">
    <source>
        <dbReference type="ARBA" id="ARBA00023136"/>
    </source>
</evidence>
<dbReference type="Proteomes" id="UP000053259">
    <property type="component" value="Unassembled WGS sequence"/>
</dbReference>
<accession>A0A0D1XEP2</accession>
<evidence type="ECO:0000256" key="5">
    <source>
        <dbReference type="ARBA" id="ARBA00022673"/>
    </source>
</evidence>
<dbReference type="AlphaFoldDB" id="A0A0D1XEP2"/>
<dbReference type="InterPro" id="IPR039055">
    <property type="entry name" value="MCU_fam"/>
</dbReference>
<dbReference type="EMBL" id="KN847561">
    <property type="protein sequence ID" value="KIW00666.1"/>
    <property type="molecule type" value="Genomic_DNA"/>
</dbReference>
<feature type="region of interest" description="Disordered" evidence="18">
    <location>
        <begin position="182"/>
        <end position="215"/>
    </location>
</feature>
<feature type="domain" description="Calcium uniporter protein C-terminal" evidence="19">
    <location>
        <begin position="321"/>
        <end position="437"/>
    </location>
</feature>
<dbReference type="GO" id="GO:0051560">
    <property type="term" value="P:mitochondrial calcium ion homeostasis"/>
    <property type="evidence" value="ECO:0007669"/>
    <property type="project" value="UniProtKB-UniRule"/>
</dbReference>
<comment type="subunit">
    <text evidence="15">Homotetramer, assembles in a dimer or dimers configuration with two interfaces.</text>
</comment>
<keyword evidence="5 17" id="KW-0107">Calcium channel</keyword>
<dbReference type="GO" id="GO:0005262">
    <property type="term" value="F:calcium channel activity"/>
    <property type="evidence" value="ECO:0007669"/>
    <property type="project" value="UniProtKB-UniRule"/>
</dbReference>
<dbReference type="VEuPathDB" id="FungiDB:PV09_07853"/>
<evidence type="ECO:0000256" key="10">
    <source>
        <dbReference type="ARBA" id="ARBA00023065"/>
    </source>
</evidence>
<evidence type="ECO:0000313" key="20">
    <source>
        <dbReference type="EMBL" id="KIW00666.1"/>
    </source>
</evidence>
<reference evidence="20 21" key="1">
    <citation type="submission" date="2015-01" db="EMBL/GenBank/DDBJ databases">
        <title>The Genome Sequence of Ochroconis gallopava CBS43764.</title>
        <authorList>
            <consortium name="The Broad Institute Genomics Platform"/>
            <person name="Cuomo C."/>
            <person name="de Hoog S."/>
            <person name="Gorbushina A."/>
            <person name="Stielow B."/>
            <person name="Teixiera M."/>
            <person name="Abouelleil A."/>
            <person name="Chapman S.B."/>
            <person name="Priest M."/>
            <person name="Young S.K."/>
            <person name="Wortman J."/>
            <person name="Nusbaum C."/>
            <person name="Birren B."/>
        </authorList>
    </citation>
    <scope>NUCLEOTIDE SEQUENCE [LARGE SCALE GENOMIC DNA]</scope>
    <source>
        <strain evidence="20 21">CBS 43764</strain>
    </source>
</reference>
<dbReference type="GO" id="GO:1990246">
    <property type="term" value="C:uniplex complex"/>
    <property type="evidence" value="ECO:0007669"/>
    <property type="project" value="TreeGrafter"/>
</dbReference>
<evidence type="ECO:0000256" key="9">
    <source>
        <dbReference type="ARBA" id="ARBA00022989"/>
    </source>
</evidence>